<accession>A0A3S9B4F3</accession>
<dbReference type="Gene3D" id="1.10.260.40">
    <property type="entry name" value="lambda repressor-like DNA-binding domains"/>
    <property type="match status" value="1"/>
</dbReference>
<dbReference type="KEGG" id="abaw:D5400_11625"/>
<proteinExistence type="predicted"/>
<dbReference type="Proteomes" id="UP000268192">
    <property type="component" value="Chromosome"/>
</dbReference>
<gene>
    <name evidence="1" type="ORF">D5400_11625</name>
</gene>
<organism evidence="1 2">
    <name type="scientific">Georhizobium profundi</name>
    <dbReference type="NCBI Taxonomy" id="2341112"/>
    <lineage>
        <taxon>Bacteria</taxon>
        <taxon>Pseudomonadati</taxon>
        <taxon>Pseudomonadota</taxon>
        <taxon>Alphaproteobacteria</taxon>
        <taxon>Hyphomicrobiales</taxon>
        <taxon>Rhizobiaceae</taxon>
        <taxon>Georhizobium</taxon>
    </lineage>
</organism>
<sequence length="74" mass="8182">MRRWSEVKRKIQSVEWTIAGLARKAGISESTIHKGVKHNTSLRPSTAKVIGDAFAEHAREEALAEAQDAQERAA</sequence>
<name>A0A3S9B4F3_9HYPH</name>
<keyword evidence="2" id="KW-1185">Reference proteome</keyword>
<evidence type="ECO:0000313" key="1">
    <source>
        <dbReference type="EMBL" id="AZN71838.1"/>
    </source>
</evidence>
<dbReference type="SUPFAM" id="SSF47413">
    <property type="entry name" value="lambda repressor-like DNA-binding domains"/>
    <property type="match status" value="1"/>
</dbReference>
<dbReference type="EMBL" id="CP032509">
    <property type="protein sequence ID" value="AZN71838.1"/>
    <property type="molecule type" value="Genomic_DNA"/>
</dbReference>
<dbReference type="RefSeq" id="WP_126010156.1">
    <property type="nucleotide sequence ID" value="NZ_CP032509.1"/>
</dbReference>
<dbReference type="InterPro" id="IPR010982">
    <property type="entry name" value="Lambda_DNA-bd_dom_sf"/>
</dbReference>
<protein>
    <recommendedName>
        <fullName evidence="3">XRE family transcriptional regulator</fullName>
    </recommendedName>
</protein>
<reference evidence="1 2" key="1">
    <citation type="submission" date="2018-09" db="EMBL/GenBank/DDBJ databases">
        <title>Marinorhizobium profundi gen. nov., sp. nov., isolated from a deep-sea sediment sample from the New Britain Trench and proposal of Marinorhizobiaceae fam. nov. in the order Rhizobiales of the class Alphaproteobacteria.</title>
        <authorList>
            <person name="Cao J."/>
        </authorList>
    </citation>
    <scope>NUCLEOTIDE SEQUENCE [LARGE SCALE GENOMIC DNA]</scope>
    <source>
        <strain evidence="1 2">WS11</strain>
    </source>
</reference>
<dbReference type="GO" id="GO:0003677">
    <property type="term" value="F:DNA binding"/>
    <property type="evidence" value="ECO:0007669"/>
    <property type="project" value="InterPro"/>
</dbReference>
<dbReference type="AlphaFoldDB" id="A0A3S9B4F3"/>
<evidence type="ECO:0008006" key="3">
    <source>
        <dbReference type="Google" id="ProtNLM"/>
    </source>
</evidence>
<evidence type="ECO:0000313" key="2">
    <source>
        <dbReference type="Proteomes" id="UP000268192"/>
    </source>
</evidence>